<keyword evidence="1 4" id="KW-0813">Transport</keyword>
<feature type="signal peptide" evidence="4">
    <location>
        <begin position="1"/>
        <end position="22"/>
    </location>
</feature>
<keyword evidence="2 4" id="KW-0732">Signal</keyword>
<dbReference type="AlphaFoldDB" id="A0A9X7UXZ8"/>
<dbReference type="InterPro" id="IPR052037">
    <property type="entry name" value="LPS_export_LptA"/>
</dbReference>
<sequence length="191" mass="20567" precursor="true">MCRKHLNKLCAAALLLPALASALPEDFNQEVVIVSDRAEIDRQAGVVIYQGDVLLTQGTLRIESDRLTVVSTEGRMEKATAEGQPARYQQQINPGSPLTHAHAQRIDYLAANQEAILIGNAVLRQDSNEITGERIRYDMNTEVISAGQPADAGEKPARIKVIFQPKTAEPATAPAPAVTVPDAPVPAETQP</sequence>
<feature type="chain" id="PRO_5041028992" description="Lipopolysaccharide export system protein LptA" evidence="4">
    <location>
        <begin position="23"/>
        <end position="191"/>
    </location>
</feature>
<dbReference type="PANTHER" id="PTHR36504:SF1">
    <property type="entry name" value="LIPOPOLYSACCHARIDE EXPORT SYSTEM PROTEIN LPTA"/>
    <property type="match status" value="1"/>
</dbReference>
<feature type="region of interest" description="Disordered" evidence="5">
    <location>
        <begin position="167"/>
        <end position="191"/>
    </location>
</feature>
<dbReference type="PANTHER" id="PTHR36504">
    <property type="entry name" value="LIPOPOLYSACCHARIDE EXPORT SYSTEM PROTEIN LPTA"/>
    <property type="match status" value="1"/>
</dbReference>
<evidence type="ECO:0000256" key="3">
    <source>
        <dbReference type="ARBA" id="ARBA00022764"/>
    </source>
</evidence>
<dbReference type="Proteomes" id="UP000596074">
    <property type="component" value="Chromosome"/>
</dbReference>
<dbReference type="InterPro" id="IPR014340">
    <property type="entry name" value="LptA"/>
</dbReference>
<keyword evidence="3 4" id="KW-0574">Periplasm</keyword>
<dbReference type="GO" id="GO:0043165">
    <property type="term" value="P:Gram-negative-bacterium-type cell outer membrane assembly"/>
    <property type="evidence" value="ECO:0007669"/>
    <property type="project" value="UniProtKB-UniRule"/>
</dbReference>
<reference evidence="7 8" key="1">
    <citation type="submission" date="2019-11" db="EMBL/GenBank/DDBJ databases">
        <title>Venatorbacter sp. nov. a predator of Campylobacter and other Gram-negative bacteria.</title>
        <authorList>
            <person name="Saeedi A."/>
            <person name="Cummings N.J."/>
            <person name="Connerton I.F."/>
            <person name="Connerton P.L."/>
        </authorList>
    </citation>
    <scope>NUCLEOTIDE SEQUENCE [LARGE SCALE GENOMIC DNA]</scope>
    <source>
        <strain evidence="7">XL5</strain>
    </source>
</reference>
<evidence type="ECO:0000313" key="8">
    <source>
        <dbReference type="Proteomes" id="UP000596074"/>
    </source>
</evidence>
<protein>
    <recommendedName>
        <fullName evidence="4">Lipopolysaccharide export system protein LptA</fullName>
    </recommendedName>
</protein>
<name>A0A9X7UXZ8_9GAMM</name>
<dbReference type="HAMAP" id="MF_01914">
    <property type="entry name" value="LPS_assembly_LptA"/>
    <property type="match status" value="1"/>
</dbReference>
<accession>A0A9X7UXZ8</accession>
<dbReference type="NCBIfam" id="TIGR03002">
    <property type="entry name" value="outer_YhbN_LptA"/>
    <property type="match status" value="1"/>
</dbReference>
<dbReference type="KEGG" id="vcw:GJQ55_11170"/>
<evidence type="ECO:0000256" key="2">
    <source>
        <dbReference type="ARBA" id="ARBA00022729"/>
    </source>
</evidence>
<dbReference type="EMBL" id="CP046056">
    <property type="protein sequence ID" value="QQD24995.1"/>
    <property type="molecule type" value="Genomic_DNA"/>
</dbReference>
<comment type="similarity">
    <text evidence="4">Belongs to the LptA family.</text>
</comment>
<proteinExistence type="inferred from homology"/>
<dbReference type="GO" id="GO:0009279">
    <property type="term" value="C:cell outer membrane"/>
    <property type="evidence" value="ECO:0007669"/>
    <property type="project" value="TreeGrafter"/>
</dbReference>
<evidence type="ECO:0000256" key="1">
    <source>
        <dbReference type="ARBA" id="ARBA00022448"/>
    </source>
</evidence>
<comment type="subunit">
    <text evidence="4">Component of the lipopolysaccharide transport and assembly complex.</text>
</comment>
<dbReference type="RefSeq" id="WP_228345059.1">
    <property type="nucleotide sequence ID" value="NZ_CP046056.1"/>
</dbReference>
<dbReference type="GO" id="GO:0001530">
    <property type="term" value="F:lipopolysaccharide binding"/>
    <property type="evidence" value="ECO:0007669"/>
    <property type="project" value="InterPro"/>
</dbReference>
<evidence type="ECO:0000259" key="6">
    <source>
        <dbReference type="Pfam" id="PF03968"/>
    </source>
</evidence>
<evidence type="ECO:0000256" key="4">
    <source>
        <dbReference type="HAMAP-Rule" id="MF_01914"/>
    </source>
</evidence>
<dbReference type="Pfam" id="PF03968">
    <property type="entry name" value="LptD_N"/>
    <property type="match status" value="1"/>
</dbReference>
<dbReference type="Gene3D" id="2.60.450.10">
    <property type="entry name" value="Lipopolysaccharide (LPS) transport protein A like domain"/>
    <property type="match status" value="1"/>
</dbReference>
<dbReference type="InterPro" id="IPR005653">
    <property type="entry name" value="OstA-like_N"/>
</dbReference>
<organism evidence="7 8">
    <name type="scientific">Venatoribacter cucullus</name>
    <dbReference type="NCBI Taxonomy" id="2661630"/>
    <lineage>
        <taxon>Bacteria</taxon>
        <taxon>Pseudomonadati</taxon>
        <taxon>Pseudomonadota</taxon>
        <taxon>Gammaproteobacteria</taxon>
        <taxon>Oceanospirillales</taxon>
        <taxon>Oceanospirillaceae</taxon>
        <taxon>Venatoribacter</taxon>
    </lineage>
</organism>
<evidence type="ECO:0000256" key="5">
    <source>
        <dbReference type="SAM" id="MobiDB-lite"/>
    </source>
</evidence>
<gene>
    <name evidence="4 7" type="primary">lptA</name>
    <name evidence="7" type="ORF">GJQ55_11170</name>
</gene>
<dbReference type="GO" id="GO:0030288">
    <property type="term" value="C:outer membrane-bounded periplasmic space"/>
    <property type="evidence" value="ECO:0007669"/>
    <property type="project" value="TreeGrafter"/>
</dbReference>
<dbReference type="GO" id="GO:0015920">
    <property type="term" value="P:lipopolysaccharide transport"/>
    <property type="evidence" value="ECO:0007669"/>
    <property type="project" value="UniProtKB-UniRule"/>
</dbReference>
<comment type="function">
    <text evidence="4">Involved in the assembly of lipopolysaccharide (LPS). Required for the translocation of LPS from the inner membrane to the outer membrane. May form a bridge between the inner membrane and the outer membrane, via interactions with LptC and LptD, thereby facilitating LPS transfer across the periplasm.</text>
</comment>
<dbReference type="GO" id="GO:0017089">
    <property type="term" value="F:glycolipid transfer activity"/>
    <property type="evidence" value="ECO:0007669"/>
    <property type="project" value="TreeGrafter"/>
</dbReference>
<comment type="subcellular location">
    <subcellularLocation>
        <location evidence="4">Periplasm</location>
    </subcellularLocation>
</comment>
<feature type="domain" description="Organic solvent tolerance-like N-terminal" evidence="6">
    <location>
        <begin position="33"/>
        <end position="142"/>
    </location>
</feature>
<keyword evidence="8" id="KW-1185">Reference proteome</keyword>
<evidence type="ECO:0000313" key="7">
    <source>
        <dbReference type="EMBL" id="QQD24995.1"/>
    </source>
</evidence>